<gene>
    <name evidence="1" type="ORF">BV25DRAFT_1019654</name>
</gene>
<dbReference type="Proteomes" id="UP000814140">
    <property type="component" value="Unassembled WGS sequence"/>
</dbReference>
<comment type="caution">
    <text evidence="1">The sequence shown here is derived from an EMBL/GenBank/DDBJ whole genome shotgun (WGS) entry which is preliminary data.</text>
</comment>
<proteinExistence type="predicted"/>
<accession>A0ACB8SV09</accession>
<reference evidence="1" key="1">
    <citation type="submission" date="2021-03" db="EMBL/GenBank/DDBJ databases">
        <authorList>
            <consortium name="DOE Joint Genome Institute"/>
            <person name="Ahrendt S."/>
            <person name="Looney B.P."/>
            <person name="Miyauchi S."/>
            <person name="Morin E."/>
            <person name="Drula E."/>
            <person name="Courty P.E."/>
            <person name="Chicoki N."/>
            <person name="Fauchery L."/>
            <person name="Kohler A."/>
            <person name="Kuo A."/>
            <person name="Labutti K."/>
            <person name="Pangilinan J."/>
            <person name="Lipzen A."/>
            <person name="Riley R."/>
            <person name="Andreopoulos W."/>
            <person name="He G."/>
            <person name="Johnson J."/>
            <person name="Barry K.W."/>
            <person name="Grigoriev I.V."/>
            <person name="Nagy L."/>
            <person name="Hibbett D."/>
            <person name="Henrissat B."/>
            <person name="Matheny P.B."/>
            <person name="Labbe J."/>
            <person name="Martin F."/>
        </authorList>
    </citation>
    <scope>NUCLEOTIDE SEQUENCE</scope>
    <source>
        <strain evidence="1">HHB10654</strain>
    </source>
</reference>
<evidence type="ECO:0000313" key="1">
    <source>
        <dbReference type="EMBL" id="KAI0060032.1"/>
    </source>
</evidence>
<dbReference type="EMBL" id="MU277222">
    <property type="protein sequence ID" value="KAI0060032.1"/>
    <property type="molecule type" value="Genomic_DNA"/>
</dbReference>
<name>A0ACB8SV09_9AGAM</name>
<sequence length="269" mass="29317">MFSLTGTKEEYAPLTGTPTEGSNDDLNEQYARESSGSGHSWKIYASCFIVACLSFFNLSLLPFTLTTTHLTEAQLAKLPYPDQRLGIDVAAKAIPKTPTYLYEWPESIARLSQKLKNAVYGSGNIVFISVEDSTIMRFRVPPTGGSTCAVNWSGPPAGGVRNVDLETKGDISEVEVWSVIAPNPVTGSPPGTPASSIDFDTLSWNTRPVQGELLGTLDLTKRPNSTTVEFACPSEDTLTVELRCLRTACHVRFQQVHFFPKMGACHSSF</sequence>
<keyword evidence="2" id="KW-1185">Reference proteome</keyword>
<evidence type="ECO:0000313" key="2">
    <source>
        <dbReference type="Proteomes" id="UP000814140"/>
    </source>
</evidence>
<organism evidence="1 2">
    <name type="scientific">Artomyces pyxidatus</name>
    <dbReference type="NCBI Taxonomy" id="48021"/>
    <lineage>
        <taxon>Eukaryota</taxon>
        <taxon>Fungi</taxon>
        <taxon>Dikarya</taxon>
        <taxon>Basidiomycota</taxon>
        <taxon>Agaricomycotina</taxon>
        <taxon>Agaricomycetes</taxon>
        <taxon>Russulales</taxon>
        <taxon>Auriscalpiaceae</taxon>
        <taxon>Artomyces</taxon>
    </lineage>
</organism>
<reference evidence="1" key="2">
    <citation type="journal article" date="2022" name="New Phytol.">
        <title>Evolutionary transition to the ectomycorrhizal habit in the genomes of a hyperdiverse lineage of mushroom-forming fungi.</title>
        <authorList>
            <person name="Looney B."/>
            <person name="Miyauchi S."/>
            <person name="Morin E."/>
            <person name="Drula E."/>
            <person name="Courty P.E."/>
            <person name="Kohler A."/>
            <person name="Kuo A."/>
            <person name="LaButti K."/>
            <person name="Pangilinan J."/>
            <person name="Lipzen A."/>
            <person name="Riley R."/>
            <person name="Andreopoulos W."/>
            <person name="He G."/>
            <person name="Johnson J."/>
            <person name="Nolan M."/>
            <person name="Tritt A."/>
            <person name="Barry K.W."/>
            <person name="Grigoriev I.V."/>
            <person name="Nagy L.G."/>
            <person name="Hibbett D."/>
            <person name="Henrissat B."/>
            <person name="Matheny P.B."/>
            <person name="Labbe J."/>
            <person name="Martin F.M."/>
        </authorList>
    </citation>
    <scope>NUCLEOTIDE SEQUENCE</scope>
    <source>
        <strain evidence="1">HHB10654</strain>
    </source>
</reference>
<protein>
    <submittedName>
        <fullName evidence="1">Uncharacterized protein</fullName>
    </submittedName>
</protein>